<protein>
    <submittedName>
        <fullName evidence="2">Gag-pol polyprotein, putative</fullName>
    </submittedName>
</protein>
<accession>Q6L3X4</accession>
<dbReference type="PANTHER" id="PTHR43383">
    <property type="entry name" value="NODULIN 6"/>
    <property type="match status" value="1"/>
</dbReference>
<reference evidence="2" key="1">
    <citation type="submission" date="2004-05" db="EMBL/GenBank/DDBJ databases">
        <authorList>
            <person name="Buell R."/>
            <person name="Liu J."/>
            <person name="Childs K."/>
            <person name="Zaborsky J."/>
            <person name="Tallon L."/>
            <person name="Wirtz U."/>
            <person name="Wei F."/>
            <person name="Kuang H."/>
            <person name="Zhang P."/>
            <person name="Marano M."/>
            <person name="Baker B."/>
        </authorList>
    </citation>
    <scope>NUCLEOTIDE SEQUENCE</scope>
</reference>
<dbReference type="EMBL" id="AC149267">
    <property type="protein sequence ID" value="AAT38799.2"/>
    <property type="molecule type" value="Genomic_DNA"/>
</dbReference>
<organism evidence="2">
    <name type="scientific">Solanum demissum</name>
    <name type="common">Wild potato</name>
    <dbReference type="NCBI Taxonomy" id="50514"/>
    <lineage>
        <taxon>Eukaryota</taxon>
        <taxon>Viridiplantae</taxon>
        <taxon>Streptophyta</taxon>
        <taxon>Embryophyta</taxon>
        <taxon>Tracheophyta</taxon>
        <taxon>Spermatophyta</taxon>
        <taxon>Magnoliopsida</taxon>
        <taxon>eudicotyledons</taxon>
        <taxon>Gunneridae</taxon>
        <taxon>Pentapetalae</taxon>
        <taxon>asterids</taxon>
        <taxon>lamiids</taxon>
        <taxon>Solanales</taxon>
        <taxon>Solanaceae</taxon>
        <taxon>Solanoideae</taxon>
        <taxon>Solaneae</taxon>
        <taxon>Solanum</taxon>
    </lineage>
</organism>
<dbReference type="AlphaFoldDB" id="Q6L3X4"/>
<dbReference type="Pfam" id="PF07727">
    <property type="entry name" value="RVT_2"/>
    <property type="match status" value="1"/>
</dbReference>
<proteinExistence type="predicted"/>
<dbReference type="InterPro" id="IPR013103">
    <property type="entry name" value="RVT_2"/>
</dbReference>
<sequence>MPSSNATTPPISIRKVKVGSDGTVDRLKARLVADYGETFSPITKIASVRLLISLTVMYHWPLHQLDIKNAFLHGELAEEVYMEQPPGFVAQGESNLVCRLKRSLYGLKQSLRARFGRISSVVQQFGMSQSKAYHSVFYRHNGPEKNMYLVVYVDNIIITGKDLEGMSQLKRHLFSHFQTKDLGKLKYILGIEILGIEVAQSKIESGCIVASFVGSNDQLTDILTKSLRGTRIEYICSKLGAYDMYAPA</sequence>
<evidence type="ECO:0000313" key="2">
    <source>
        <dbReference type="EMBL" id="AAT38799.2"/>
    </source>
</evidence>
<dbReference type="InterPro" id="IPR043502">
    <property type="entry name" value="DNA/RNA_pol_sf"/>
</dbReference>
<reference evidence="2" key="2">
    <citation type="submission" date="2006-08" db="EMBL/GenBank/DDBJ databases">
        <authorList>
            <person name="Childs K."/>
        </authorList>
    </citation>
    <scope>NUCLEOTIDE SEQUENCE</scope>
</reference>
<evidence type="ECO:0000259" key="1">
    <source>
        <dbReference type="Pfam" id="PF07727"/>
    </source>
</evidence>
<feature type="domain" description="Reverse transcriptase Ty1/copia-type" evidence="1">
    <location>
        <begin position="32"/>
        <end position="195"/>
    </location>
</feature>
<dbReference type="SUPFAM" id="SSF56672">
    <property type="entry name" value="DNA/RNA polymerases"/>
    <property type="match status" value="1"/>
</dbReference>
<gene>
    <name evidence="2" type="ORF">SDM1_47t00012</name>
</gene>
<dbReference type="PANTHER" id="PTHR43383:SF2">
    <property type="entry name" value="AMIDOHYDROLASE 2 FAMILY PROTEIN"/>
    <property type="match status" value="1"/>
</dbReference>
<name>Q6L3X4_SOLDE</name>